<dbReference type="Proteomes" id="UP000595053">
    <property type="component" value="Chromosome"/>
</dbReference>
<dbReference type="InterPro" id="IPR019606">
    <property type="entry name" value="GerMN"/>
</dbReference>
<feature type="domain" description="GerMN" evidence="2">
    <location>
        <begin position="196"/>
        <end position="286"/>
    </location>
</feature>
<dbReference type="Pfam" id="PF10647">
    <property type="entry name" value="Gmad1"/>
    <property type="match status" value="1"/>
</dbReference>
<evidence type="ECO:0000313" key="4">
    <source>
        <dbReference type="Proteomes" id="UP000595053"/>
    </source>
</evidence>
<keyword evidence="1" id="KW-0732">Signal</keyword>
<sequence>MKRLLLLIVVLLTGCASLPTAGYPVQVERPANLNGGVVLDPQGPTPGSTPETLVSDFLRASGAGLSGDFSVARQFLTPEAAERWNPATELRIYQDSQNPAISSTRTGAIRVSAAASATLDNLGRYTVAAQDAILNSEYSLARNADGEWRIAVLDDGVVVPNSIFASLYNETVIYFLTADRSALVPEARWYLSAGQATYAVQGLLHGPSSWLAPAAHSALPAEARLTQRGVRVNDGVAQVDLTSDVASLPASEMIGLEAQISKTLMNLPGIQDVTITAEGAEIAIPSKIDLSSYPYATYTLAGLRDGAPVTISGGKVEATGAGAAGLGLSVLATSYAEPMTMGAGLGNEGKSLYAVPFDGSEPRLLLSGRRLVSPSVDSHGWVWSGESASNGELTAINLTTRESATFPMTFLSSLNIRALAVSREGGRMAIVTDQKGEVQINMVAISRDVSGRPLEVGNPMRFGQSLVDVSDVAWVSEVHVAVMGRQTTSSTNNIHLVGIGLPTTTLTAVDNPVSLTAGRGPDSIVVQNDSNNLYSYDGAGWRLIAENVTSPALPG</sequence>
<dbReference type="SUPFAM" id="SSF63829">
    <property type="entry name" value="Calcium-dependent phosphotriesterase"/>
    <property type="match status" value="1"/>
</dbReference>
<dbReference type="InterPro" id="IPR059026">
    <property type="entry name" value="LpqB_N"/>
</dbReference>
<evidence type="ECO:0000313" key="3">
    <source>
        <dbReference type="EMBL" id="QOR45175.1"/>
    </source>
</evidence>
<protein>
    <submittedName>
        <fullName evidence="3">GerMN domain-containing protein</fullName>
    </submittedName>
</protein>
<dbReference type="AlphaFoldDB" id="A0A7M1QV00"/>
<dbReference type="InterPro" id="IPR018910">
    <property type="entry name" value="LpqB_C"/>
</dbReference>
<accession>A0A7M1QV00</accession>
<dbReference type="SMART" id="SM00909">
    <property type="entry name" value="Germane"/>
    <property type="match status" value="1"/>
</dbReference>
<dbReference type="PROSITE" id="PS51257">
    <property type="entry name" value="PROKAR_LIPOPROTEIN"/>
    <property type="match status" value="1"/>
</dbReference>
<dbReference type="Pfam" id="PF25976">
    <property type="entry name" value="LpqB_N"/>
    <property type="match status" value="1"/>
</dbReference>
<organism evidence="3 4">
    <name type="scientific">Trueperella pecoris</name>
    <dbReference type="NCBI Taxonomy" id="2733571"/>
    <lineage>
        <taxon>Bacteria</taxon>
        <taxon>Bacillati</taxon>
        <taxon>Actinomycetota</taxon>
        <taxon>Actinomycetes</taxon>
        <taxon>Actinomycetales</taxon>
        <taxon>Actinomycetaceae</taxon>
        <taxon>Trueperella</taxon>
    </lineage>
</organism>
<feature type="signal peptide" evidence="1">
    <location>
        <begin position="1"/>
        <end position="21"/>
    </location>
</feature>
<dbReference type="RefSeq" id="WP_197550869.1">
    <property type="nucleotide sequence ID" value="NZ_CP063213.1"/>
</dbReference>
<keyword evidence="4" id="KW-1185">Reference proteome</keyword>
<dbReference type="Pfam" id="PF10646">
    <property type="entry name" value="Germane"/>
    <property type="match status" value="1"/>
</dbReference>
<feature type="chain" id="PRO_5029571899" evidence="1">
    <location>
        <begin position="22"/>
        <end position="555"/>
    </location>
</feature>
<dbReference type="EMBL" id="CP063213">
    <property type="protein sequence ID" value="QOR45175.1"/>
    <property type="molecule type" value="Genomic_DNA"/>
</dbReference>
<name>A0A7M1QV00_9ACTO</name>
<reference evidence="3 4" key="1">
    <citation type="submission" date="2020-10" db="EMBL/GenBank/DDBJ databases">
        <title>Trueperella pecoris sp. nov. isolated from bovine and porcine specimens.</title>
        <authorList>
            <person name="Schoenecker L."/>
            <person name="Schnydrig P."/>
            <person name="Brodard I."/>
            <person name="Thomann A."/>
            <person name="Hemphill A."/>
            <person name="Rodriguez-Campos S."/>
            <person name="Perreten V."/>
            <person name="Jores J."/>
            <person name="Kittl S."/>
        </authorList>
    </citation>
    <scope>NUCLEOTIDE SEQUENCE [LARGE SCALE GENOMIC DNA]</scope>
    <source>
        <strain evidence="3 4">15A0121</strain>
    </source>
</reference>
<evidence type="ECO:0000256" key="1">
    <source>
        <dbReference type="SAM" id="SignalP"/>
    </source>
</evidence>
<evidence type="ECO:0000259" key="2">
    <source>
        <dbReference type="SMART" id="SM00909"/>
    </source>
</evidence>
<gene>
    <name evidence="3" type="ORF">INS88_07785</name>
</gene>
<proteinExistence type="predicted"/>